<sequence length="334" mass="36485">MPRASKYLVGSVESELMIDFQYRTSGSKTRKQSGIVVITLEPLTAKLRSIRHLEKIVRATAETDLAAAEVGEAEIAGMTCPNSPGVGPPSGDGLKRYLAFVHKLKIACLHGLAIYFCQNTSCAGRFGVVASQLPSTSQRATHRAVDDASRSLQIFAVQRSRNQRNLDKMKDGRGASASFVQPVRTVVNKAVEGSGSSLDLLADRVQLSDDRAPLRHSLRTAQPLKASNVTSQAINNPTTPIVTVHKDDPTRNEAERSEKLCRSKLEQEQRRRGGYPIVDGVQRGTACPRAVSLLLAFWLRVTGLDSTRMPSCGSRDVQRPPQPLMCSRKMLVQP</sequence>
<feature type="non-terminal residue" evidence="2">
    <location>
        <position position="334"/>
    </location>
</feature>
<name>A0A9P8GTC5_AURME</name>
<evidence type="ECO:0000256" key="1">
    <source>
        <dbReference type="SAM" id="MobiDB-lite"/>
    </source>
</evidence>
<accession>A0A9P8GTC5</accession>
<comment type="caution">
    <text evidence="2">The sequence shown here is derived from an EMBL/GenBank/DDBJ whole genome shotgun (WGS) entry which is preliminary data.</text>
</comment>
<protein>
    <submittedName>
        <fullName evidence="2">Uncharacterized protein</fullName>
    </submittedName>
</protein>
<feature type="region of interest" description="Disordered" evidence="1">
    <location>
        <begin position="239"/>
        <end position="258"/>
    </location>
</feature>
<evidence type="ECO:0000313" key="2">
    <source>
        <dbReference type="EMBL" id="KAH0237841.1"/>
    </source>
</evidence>
<dbReference type="Proteomes" id="UP000767238">
    <property type="component" value="Unassembled WGS sequence"/>
</dbReference>
<dbReference type="EMBL" id="JAHFYH010000001">
    <property type="protein sequence ID" value="KAH0237841.1"/>
    <property type="molecule type" value="Genomic_DNA"/>
</dbReference>
<gene>
    <name evidence="2" type="ORF">KCV03_g15</name>
</gene>
<dbReference type="AlphaFoldDB" id="A0A9P8GTC5"/>
<feature type="compositionally biased region" description="Basic and acidic residues" evidence="1">
    <location>
        <begin position="244"/>
        <end position="258"/>
    </location>
</feature>
<proteinExistence type="predicted"/>
<reference evidence="2" key="1">
    <citation type="journal article" date="2021" name="J Fungi (Basel)">
        <title>Virulence traits and population genomics of the black yeast Aureobasidium melanogenum.</title>
        <authorList>
            <person name="Cernosa A."/>
            <person name="Sun X."/>
            <person name="Gostincar C."/>
            <person name="Fang C."/>
            <person name="Gunde-Cimerman N."/>
            <person name="Song Z."/>
        </authorList>
    </citation>
    <scope>NUCLEOTIDE SEQUENCE</scope>
    <source>
        <strain evidence="2">EXF-8016</strain>
    </source>
</reference>
<organism evidence="2 3">
    <name type="scientific">Aureobasidium melanogenum</name>
    <name type="common">Aureobasidium pullulans var. melanogenum</name>
    <dbReference type="NCBI Taxonomy" id="46634"/>
    <lineage>
        <taxon>Eukaryota</taxon>
        <taxon>Fungi</taxon>
        <taxon>Dikarya</taxon>
        <taxon>Ascomycota</taxon>
        <taxon>Pezizomycotina</taxon>
        <taxon>Dothideomycetes</taxon>
        <taxon>Dothideomycetidae</taxon>
        <taxon>Dothideales</taxon>
        <taxon>Saccotheciaceae</taxon>
        <taxon>Aureobasidium</taxon>
    </lineage>
</organism>
<reference evidence="2" key="2">
    <citation type="submission" date="2021-08" db="EMBL/GenBank/DDBJ databases">
        <authorList>
            <person name="Gostincar C."/>
            <person name="Sun X."/>
            <person name="Song Z."/>
            <person name="Gunde-Cimerman N."/>
        </authorList>
    </citation>
    <scope>NUCLEOTIDE SEQUENCE</scope>
    <source>
        <strain evidence="2">EXF-8016</strain>
    </source>
</reference>
<evidence type="ECO:0000313" key="3">
    <source>
        <dbReference type="Proteomes" id="UP000767238"/>
    </source>
</evidence>